<proteinExistence type="predicted"/>
<evidence type="ECO:0000256" key="1">
    <source>
        <dbReference type="SAM" id="MobiDB-lite"/>
    </source>
</evidence>
<feature type="compositionally biased region" description="Polar residues" evidence="1">
    <location>
        <begin position="1"/>
        <end position="12"/>
    </location>
</feature>
<reference evidence="2 3" key="1">
    <citation type="journal article" date="2020" name="BMC Genomics">
        <title>Intraspecific diversification of the crop wild relative Brassica cretica Lam. using demographic model selection.</title>
        <authorList>
            <person name="Kioukis A."/>
            <person name="Michalopoulou V.A."/>
            <person name="Briers L."/>
            <person name="Pirintsos S."/>
            <person name="Studholme D.J."/>
            <person name="Pavlidis P."/>
            <person name="Sarris P.F."/>
        </authorList>
    </citation>
    <scope>NUCLEOTIDE SEQUENCE [LARGE SCALE GENOMIC DNA]</scope>
    <source>
        <strain evidence="3">cv. PFS-1207/04</strain>
    </source>
</reference>
<accession>A0ABQ7ERR6</accession>
<dbReference type="EMBL" id="QGKV02000297">
    <property type="protein sequence ID" value="KAF3605524.1"/>
    <property type="molecule type" value="Genomic_DNA"/>
</dbReference>
<gene>
    <name evidence="2" type="ORF">DY000_02049305</name>
</gene>
<evidence type="ECO:0000313" key="2">
    <source>
        <dbReference type="EMBL" id="KAF3605524.1"/>
    </source>
</evidence>
<sequence length="98" mass="11486">MRENIQLQSSRIRQPPRLYFTPRRPSPTRGLSQADPGDYYHEDDVLCSLQHAYNSTYRPRPRSPAHRQGHSMLIKAYRSSMLPAAYRLLHHLFRPCAP</sequence>
<comment type="caution">
    <text evidence="2">The sequence shown here is derived from an EMBL/GenBank/DDBJ whole genome shotgun (WGS) entry which is preliminary data.</text>
</comment>
<name>A0ABQ7ERR6_BRACR</name>
<evidence type="ECO:0000313" key="3">
    <source>
        <dbReference type="Proteomes" id="UP000266723"/>
    </source>
</evidence>
<keyword evidence="3" id="KW-1185">Reference proteome</keyword>
<dbReference type="Proteomes" id="UP000266723">
    <property type="component" value="Unassembled WGS sequence"/>
</dbReference>
<protein>
    <submittedName>
        <fullName evidence="2">Uncharacterized protein</fullName>
    </submittedName>
</protein>
<feature type="region of interest" description="Disordered" evidence="1">
    <location>
        <begin position="1"/>
        <end position="36"/>
    </location>
</feature>
<organism evidence="2 3">
    <name type="scientific">Brassica cretica</name>
    <name type="common">Mustard</name>
    <dbReference type="NCBI Taxonomy" id="69181"/>
    <lineage>
        <taxon>Eukaryota</taxon>
        <taxon>Viridiplantae</taxon>
        <taxon>Streptophyta</taxon>
        <taxon>Embryophyta</taxon>
        <taxon>Tracheophyta</taxon>
        <taxon>Spermatophyta</taxon>
        <taxon>Magnoliopsida</taxon>
        <taxon>eudicotyledons</taxon>
        <taxon>Gunneridae</taxon>
        <taxon>Pentapetalae</taxon>
        <taxon>rosids</taxon>
        <taxon>malvids</taxon>
        <taxon>Brassicales</taxon>
        <taxon>Brassicaceae</taxon>
        <taxon>Brassiceae</taxon>
        <taxon>Brassica</taxon>
    </lineage>
</organism>